<protein>
    <submittedName>
        <fullName evidence="1">Uncharacterized protein</fullName>
    </submittedName>
</protein>
<dbReference type="EMBL" id="GGEC01007977">
    <property type="protein sequence ID" value="MBW88460.1"/>
    <property type="molecule type" value="Transcribed_RNA"/>
</dbReference>
<name>A0A2P2J4S4_RHIMU</name>
<proteinExistence type="predicted"/>
<organism evidence="1">
    <name type="scientific">Rhizophora mucronata</name>
    <name type="common">Asiatic mangrove</name>
    <dbReference type="NCBI Taxonomy" id="61149"/>
    <lineage>
        <taxon>Eukaryota</taxon>
        <taxon>Viridiplantae</taxon>
        <taxon>Streptophyta</taxon>
        <taxon>Embryophyta</taxon>
        <taxon>Tracheophyta</taxon>
        <taxon>Spermatophyta</taxon>
        <taxon>Magnoliopsida</taxon>
        <taxon>eudicotyledons</taxon>
        <taxon>Gunneridae</taxon>
        <taxon>Pentapetalae</taxon>
        <taxon>rosids</taxon>
        <taxon>fabids</taxon>
        <taxon>Malpighiales</taxon>
        <taxon>Rhizophoraceae</taxon>
        <taxon>Rhizophora</taxon>
    </lineage>
</organism>
<sequence>MSKRFRVFTKDYPNKF</sequence>
<evidence type="ECO:0000313" key="1">
    <source>
        <dbReference type="EMBL" id="MBW88460.1"/>
    </source>
</evidence>
<dbReference type="AlphaFoldDB" id="A0A2P2J4S4"/>
<reference evidence="1" key="1">
    <citation type="submission" date="2018-02" db="EMBL/GenBank/DDBJ databases">
        <title>Rhizophora mucronata_Transcriptome.</title>
        <authorList>
            <person name="Meera S.P."/>
            <person name="Sreeshan A."/>
            <person name="Augustine A."/>
        </authorList>
    </citation>
    <scope>NUCLEOTIDE SEQUENCE</scope>
    <source>
        <tissue evidence="1">Leaf</tissue>
    </source>
</reference>
<accession>A0A2P2J4S4</accession>